<dbReference type="Pfam" id="PF23878">
    <property type="entry name" value="TPR_ELP1"/>
    <property type="match status" value="1"/>
</dbReference>
<comment type="similarity">
    <text evidence="6">Belongs to the cytochrome c oxidase VIIc family.</text>
</comment>
<evidence type="ECO:0000256" key="12">
    <source>
        <dbReference type="ARBA" id="ARBA00022989"/>
    </source>
</evidence>
<dbReference type="GO" id="GO:0002926">
    <property type="term" value="P:tRNA wobble base 5-methoxycarbonylmethyl-2-thiouridinylation"/>
    <property type="evidence" value="ECO:0007669"/>
    <property type="project" value="TreeGrafter"/>
</dbReference>
<reference evidence="23" key="2">
    <citation type="journal article" date="2023" name="IMA Fungus">
        <title>Comparative genomic study of the Penicillium genus elucidates a diverse pangenome and 15 lateral gene transfer events.</title>
        <authorList>
            <person name="Petersen C."/>
            <person name="Sorensen T."/>
            <person name="Nielsen M.R."/>
            <person name="Sondergaard T.E."/>
            <person name="Sorensen J.L."/>
            <person name="Fitzpatrick D.A."/>
            <person name="Frisvad J.C."/>
            <person name="Nielsen K.L."/>
        </authorList>
    </citation>
    <scope>NUCLEOTIDE SEQUENCE</scope>
    <source>
        <strain evidence="23">IBT 21917</strain>
    </source>
</reference>
<evidence type="ECO:0000256" key="13">
    <source>
        <dbReference type="ARBA" id="ARBA00023128"/>
    </source>
</evidence>
<evidence type="ECO:0000256" key="16">
    <source>
        <dbReference type="SAM" id="MobiDB-lite"/>
    </source>
</evidence>
<evidence type="ECO:0000259" key="20">
    <source>
        <dbReference type="Pfam" id="PF23878"/>
    </source>
</evidence>
<dbReference type="GO" id="GO:0006123">
    <property type="term" value="P:mitochondrial electron transport, cytochrome c to oxygen"/>
    <property type="evidence" value="ECO:0007669"/>
    <property type="project" value="InterPro"/>
</dbReference>
<evidence type="ECO:0000313" key="23">
    <source>
        <dbReference type="EMBL" id="KAJ5172429.1"/>
    </source>
</evidence>
<evidence type="ECO:0000259" key="19">
    <source>
        <dbReference type="Pfam" id="PF23797"/>
    </source>
</evidence>
<dbReference type="GO" id="GO:0005829">
    <property type="term" value="C:cytosol"/>
    <property type="evidence" value="ECO:0007669"/>
    <property type="project" value="TreeGrafter"/>
</dbReference>
<evidence type="ECO:0000256" key="8">
    <source>
        <dbReference type="ARBA" id="ARBA00022692"/>
    </source>
</evidence>
<dbReference type="GO" id="GO:0005743">
    <property type="term" value="C:mitochondrial inner membrane"/>
    <property type="evidence" value="ECO:0007669"/>
    <property type="project" value="UniProtKB-SubCell"/>
</dbReference>
<dbReference type="Pfam" id="PF23797">
    <property type="entry name" value="Beta-prop_ELP1_2nd"/>
    <property type="match status" value="1"/>
</dbReference>
<evidence type="ECO:0000256" key="14">
    <source>
        <dbReference type="ARBA" id="ARBA00023136"/>
    </source>
</evidence>
<dbReference type="GO" id="GO:0045277">
    <property type="term" value="C:respiratory chain complex IV"/>
    <property type="evidence" value="ECO:0007669"/>
    <property type="project" value="InterPro"/>
</dbReference>
<evidence type="ECO:0000256" key="6">
    <source>
        <dbReference type="ARBA" id="ARBA00010514"/>
    </source>
</evidence>
<organism evidence="23 24">
    <name type="scientific">Penicillium capsulatum</name>
    <dbReference type="NCBI Taxonomy" id="69766"/>
    <lineage>
        <taxon>Eukaryota</taxon>
        <taxon>Fungi</taxon>
        <taxon>Dikarya</taxon>
        <taxon>Ascomycota</taxon>
        <taxon>Pezizomycotina</taxon>
        <taxon>Eurotiomycetes</taxon>
        <taxon>Eurotiomycetidae</taxon>
        <taxon>Eurotiales</taxon>
        <taxon>Aspergillaceae</taxon>
        <taxon>Penicillium</taxon>
    </lineage>
</organism>
<dbReference type="FunFam" id="4.10.49.10:FF:000001">
    <property type="entry name" value="Cytochrome c oxidase subunit 7C"/>
    <property type="match status" value="1"/>
</dbReference>
<feature type="domain" description="ELP1 first N-terminal beta-propeller" evidence="18">
    <location>
        <begin position="115"/>
        <end position="483"/>
    </location>
</feature>
<evidence type="ECO:0000259" key="21">
    <source>
        <dbReference type="Pfam" id="PF23925"/>
    </source>
</evidence>
<comment type="pathway">
    <text evidence="3">Energy metabolism; oxidative phosphorylation.</text>
</comment>
<dbReference type="Pfam" id="PF04762">
    <property type="entry name" value="Beta-prop_ELP1_1st"/>
    <property type="match status" value="1"/>
</dbReference>
<protein>
    <recommendedName>
        <fullName evidence="15">Cytochrome c oxidase subunit 8, mitochondrial</fullName>
    </recommendedName>
</protein>
<evidence type="ECO:0000256" key="2">
    <source>
        <dbReference type="ARBA" id="ARBA00004496"/>
    </source>
</evidence>
<keyword evidence="10" id="KW-0999">Mitochondrion inner membrane</keyword>
<evidence type="ECO:0000259" key="22">
    <source>
        <dbReference type="Pfam" id="PF23936"/>
    </source>
</evidence>
<evidence type="ECO:0000256" key="3">
    <source>
        <dbReference type="ARBA" id="ARBA00004673"/>
    </source>
</evidence>
<dbReference type="InterPro" id="IPR006849">
    <property type="entry name" value="Elp1"/>
</dbReference>
<evidence type="ECO:0000256" key="9">
    <source>
        <dbReference type="ARBA" id="ARBA00022694"/>
    </source>
</evidence>
<keyword evidence="14 17" id="KW-0472">Membrane</keyword>
<feature type="region of interest" description="Disordered" evidence="16">
    <location>
        <begin position="1291"/>
        <end position="1313"/>
    </location>
</feature>
<gene>
    <name evidence="23" type="ORF">N7492_005022</name>
</gene>
<dbReference type="PANTHER" id="PTHR12747:SF0">
    <property type="entry name" value="ELONGATOR COMPLEX PROTEIN 1"/>
    <property type="match status" value="1"/>
</dbReference>
<dbReference type="PANTHER" id="PTHR12747">
    <property type="entry name" value="ELONGATOR COMPLEX PROTEIN 1"/>
    <property type="match status" value="1"/>
</dbReference>
<comment type="similarity">
    <text evidence="5">Belongs to the ELP1/IKA1 family.</text>
</comment>
<dbReference type="PIRSF" id="PIRSF017233">
    <property type="entry name" value="IKAP"/>
    <property type="match status" value="1"/>
</dbReference>
<evidence type="ECO:0000256" key="4">
    <source>
        <dbReference type="ARBA" id="ARBA00005043"/>
    </source>
</evidence>
<dbReference type="InterPro" id="IPR056166">
    <property type="entry name" value="TPR_ELP1"/>
</dbReference>
<dbReference type="OrthoDB" id="40048at2759"/>
<dbReference type="InterPro" id="IPR004202">
    <property type="entry name" value="COX7C/Cox8"/>
</dbReference>
<evidence type="ECO:0000256" key="1">
    <source>
        <dbReference type="ARBA" id="ARBA00004434"/>
    </source>
</evidence>
<dbReference type="Pfam" id="PF23936">
    <property type="entry name" value="HB_ELP1"/>
    <property type="match status" value="1"/>
</dbReference>
<keyword evidence="13" id="KW-0496">Mitochondrion</keyword>
<dbReference type="SUPFAM" id="SSF82171">
    <property type="entry name" value="DPP6 N-terminal domain-like"/>
    <property type="match status" value="1"/>
</dbReference>
<dbReference type="InterPro" id="IPR056164">
    <property type="entry name" value="Beta-prop_ELP1_1st"/>
</dbReference>
<evidence type="ECO:0000259" key="18">
    <source>
        <dbReference type="Pfam" id="PF04762"/>
    </source>
</evidence>
<sequence>MYASTAVRARLATVAARRGFSTTRTQLGSPYHYAEGPRSNIPFNPLTKHFFWRYWAFMVTGFGAPFAIAACHNHVKTPPTTSLLIASIENCEFFARGDWGYIFALIFIALSYGGMRNLRNVRLQETQVHGNLPLTATAWDTSSDSVICTFGPSEQSPVIELRRKRPEVTSADLLSPEAFECIASWDAPCPLPDLTCDRVLSLHYFADNVSACLVLEGGDIIIVREEPLPGEDKIEILGSVDVGITAAAWSPDEELLAITTRAKTFLYMTREFENVAEITFAPADLQASQHVSVGWGKKETQFHGKRAKALRDPTVPEKIDEGKMSTYDDASTTISWRGDGAYVAVNSTEEGSRRAIRVFSRDGTLDSVSEPVDGLEGALSWRPYGNLIAGIQRLDDRIDVVFFERNGLRHGQFTLRLTEQERQSWASRIHLSWNIDSTVLAVRFQDRVQLWTTSNYHYYLKQEIPVNVGPGPSLPFAFEWHQEKALRVVVASSGFIFDAEYAFDVNHGSTVIPEDVGAIGVIDGKILKLSPLRLAGVPPPMAHNELPLDSNIIDVAFSRSGTRIAVLMEKSFSVFLWSLKSRPVPVPILESSYPLSDAPASRPRQIAFLNETEVYVLKDDAPSTSHIERTTLETRETQLVYQAAESEQLSSIFPDVGHQSLWFSHTGQAGRPLTYSSIELGDGSDGVVAPRPESPNVDTHWARAVYISEDERILITMTKAGALYANKRVIAKNCTSFMLTPAHLLFTTSQHLLKFVHLNRVEDMEVPDDTPETDERCRSIERGSKLVSVIPSIFAVVLQAPRGNIETIYPRALVLAGIRTFIDQKKYRSAFLACRSQMVDMNILHDYAPQQFMENIQLFIEQVKKVDFIDDFLSRLSEEDVSQTLYKDTLKISKNESAAVAQPDSQAAPSLLKPIAKINKVNTICDAFLGILQTRLDTNLQNLMTAHVCKSPPDLDAGLSLVANLRVQNPEQAEDAIEHMCFLTDANRLYTNALGLYDLELTLLVAQQAQMDPREYLPFLRKLQQLPETRRQFEIDNHLSRFTKALKHLYALGSHDELRDYVTKHVLYKEALDIYRYQPEQQREITHLYADYLQGESKHKDAAIAYESLAVYDEAYKCYNLAHMWRESLYCAMMASLSEEDLLAHIHDLATTLVEDRDYVSAATIHAEHLHEIVPAARLLCRGSKFADAARLLTLHGKQNQVEEIVDSGLAEAMGSMTDLLADCKSQLNAQVPRVRELRQLRAADPLAFYGGDPTGGEGGADIPDNVSLAPTEATTLAGRTMFTRYTGKTGKTANTWQTSRTRRREERKRARGKKGTVYEEEYLVNSIRRLMERVNSTVAEAEALVDALLRRGMRERGAAVERALEEVLKLCADCRDDVFEIPAVDTRKTDEKAEEDSDEVKLQLTGGSRVLEESMAAMAAGAGHGKEVPVVKQIKKSSLLS</sequence>
<dbReference type="InterPro" id="IPR056167">
    <property type="entry name" value="A-sol_ELP1"/>
</dbReference>
<reference evidence="23" key="1">
    <citation type="submission" date="2022-11" db="EMBL/GenBank/DDBJ databases">
        <authorList>
            <person name="Petersen C."/>
        </authorList>
    </citation>
    <scope>NUCLEOTIDE SEQUENCE</scope>
    <source>
        <strain evidence="23">IBT 21917</strain>
    </source>
</reference>
<keyword evidence="24" id="KW-1185">Reference proteome</keyword>
<keyword evidence="9" id="KW-0819">tRNA processing</keyword>
<dbReference type="GO" id="GO:0033588">
    <property type="term" value="C:elongator holoenzyme complex"/>
    <property type="evidence" value="ECO:0007669"/>
    <property type="project" value="InterPro"/>
</dbReference>
<dbReference type="Gene3D" id="4.10.49.10">
    <property type="entry name" value="Cytochrome c oxidase subunit VIIc"/>
    <property type="match status" value="1"/>
</dbReference>
<keyword evidence="8 17" id="KW-0812">Transmembrane</keyword>
<accession>A0A9W9IAW9</accession>
<evidence type="ECO:0000313" key="24">
    <source>
        <dbReference type="Proteomes" id="UP001146351"/>
    </source>
</evidence>
<dbReference type="InterPro" id="IPR036636">
    <property type="entry name" value="COX7C/Cox8_sf"/>
</dbReference>
<feature type="domain" description="ELP1 three-helical bundle" evidence="22">
    <location>
        <begin position="1205"/>
        <end position="1371"/>
    </location>
</feature>
<feature type="transmembrane region" description="Helical" evidence="17">
    <location>
        <begin position="93"/>
        <end position="115"/>
    </location>
</feature>
<dbReference type="GO" id="GO:0000049">
    <property type="term" value="F:tRNA binding"/>
    <property type="evidence" value="ECO:0007669"/>
    <property type="project" value="TreeGrafter"/>
</dbReference>
<evidence type="ECO:0000256" key="15">
    <source>
        <dbReference type="ARBA" id="ARBA00071004"/>
    </source>
</evidence>
<evidence type="ECO:0000256" key="17">
    <source>
        <dbReference type="SAM" id="Phobius"/>
    </source>
</evidence>
<keyword evidence="7" id="KW-0963">Cytoplasm</keyword>
<dbReference type="InterPro" id="IPR056169">
    <property type="entry name" value="HB_ELP1"/>
</dbReference>
<dbReference type="InterPro" id="IPR056165">
    <property type="entry name" value="Beta-prop_ELP1_2nd"/>
</dbReference>
<keyword evidence="11" id="KW-0809">Transit peptide</keyword>
<name>A0A9W9IAW9_9EURO</name>
<dbReference type="EMBL" id="JAPQKO010000003">
    <property type="protein sequence ID" value="KAJ5172429.1"/>
    <property type="molecule type" value="Genomic_DNA"/>
</dbReference>
<feature type="compositionally biased region" description="Polar residues" evidence="16">
    <location>
        <begin position="1291"/>
        <end position="1300"/>
    </location>
</feature>
<feature type="domain" description="ELP1 N-terminal second beta-propeller" evidence="19">
    <location>
        <begin position="521"/>
        <end position="787"/>
    </location>
</feature>
<dbReference type="Pfam" id="PF23925">
    <property type="entry name" value="A-sol_ELP1"/>
    <property type="match status" value="1"/>
</dbReference>
<comment type="pathway">
    <text evidence="4">tRNA modification; 5-methoxycarbonylmethyl-2-thiouridine-tRNA biosynthesis.</text>
</comment>
<evidence type="ECO:0000256" key="11">
    <source>
        <dbReference type="ARBA" id="ARBA00022946"/>
    </source>
</evidence>
<dbReference type="Pfam" id="PF02935">
    <property type="entry name" value="COX7C"/>
    <property type="match status" value="1"/>
</dbReference>
<proteinExistence type="inferred from homology"/>
<comment type="caution">
    <text evidence="23">The sequence shown here is derived from an EMBL/GenBank/DDBJ whole genome shotgun (WGS) entry which is preliminary data.</text>
</comment>
<keyword evidence="12 17" id="KW-1133">Transmembrane helix</keyword>
<evidence type="ECO:0000256" key="10">
    <source>
        <dbReference type="ARBA" id="ARBA00022792"/>
    </source>
</evidence>
<feature type="transmembrane region" description="Helical" evidence="17">
    <location>
        <begin position="52"/>
        <end position="72"/>
    </location>
</feature>
<evidence type="ECO:0000256" key="7">
    <source>
        <dbReference type="ARBA" id="ARBA00022490"/>
    </source>
</evidence>
<feature type="domain" description="ELP1 TPR" evidence="20">
    <location>
        <begin position="1032"/>
        <end position="1191"/>
    </location>
</feature>
<feature type="domain" description="ELP1 alpha-solenoid" evidence="21">
    <location>
        <begin position="811"/>
        <end position="1023"/>
    </location>
</feature>
<comment type="subcellular location">
    <subcellularLocation>
        <location evidence="2">Cytoplasm</location>
    </subcellularLocation>
    <subcellularLocation>
        <location evidence="1">Mitochondrion inner membrane</location>
        <topology evidence="1">Single-pass membrane protein</topology>
    </subcellularLocation>
</comment>
<evidence type="ECO:0000256" key="5">
    <source>
        <dbReference type="ARBA" id="ARBA00006086"/>
    </source>
</evidence>
<dbReference type="Proteomes" id="UP001146351">
    <property type="component" value="Unassembled WGS sequence"/>
</dbReference>